<name>A0A109N2Y6_9BACI</name>
<proteinExistence type="inferred from homology"/>
<evidence type="ECO:0000313" key="9">
    <source>
        <dbReference type="EMBL" id="KWW22403.1"/>
    </source>
</evidence>
<keyword evidence="7" id="KW-0486">Methionine biosynthesis</keyword>
<feature type="binding site" evidence="7">
    <location>
        <position position="232"/>
    </location>
    <ligand>
        <name>substrate</name>
    </ligand>
</feature>
<dbReference type="Proteomes" id="UP000064189">
    <property type="component" value="Unassembled WGS sequence"/>
</dbReference>
<evidence type="ECO:0000313" key="10">
    <source>
        <dbReference type="Proteomes" id="UP000064189"/>
    </source>
</evidence>
<feature type="binding site" evidence="7">
    <location>
        <position position="60"/>
    </location>
    <ligand>
        <name>ATP</name>
        <dbReference type="ChEBI" id="CHEBI:30616"/>
    </ligand>
</feature>
<dbReference type="GO" id="GO:0019509">
    <property type="term" value="P:L-methionine salvage from methylthioadenosine"/>
    <property type="evidence" value="ECO:0007669"/>
    <property type="project" value="UniProtKB-UniRule"/>
</dbReference>
<keyword evidence="6 7" id="KW-0067">ATP-binding</keyword>
<evidence type="ECO:0000256" key="6">
    <source>
        <dbReference type="ARBA" id="ARBA00022840"/>
    </source>
</evidence>
<evidence type="ECO:0000256" key="3">
    <source>
        <dbReference type="ARBA" id="ARBA00022679"/>
    </source>
</evidence>
<feature type="domain" description="Aminoglycoside phosphotransferase" evidence="8">
    <location>
        <begin position="198"/>
        <end position="266"/>
    </location>
</feature>
<comment type="similarity">
    <text evidence="1 7">Belongs to the methylthioribose kinase family.</text>
</comment>
<dbReference type="PANTHER" id="PTHR34273:SF2">
    <property type="entry name" value="METHYLTHIORIBOSE KINASE"/>
    <property type="match status" value="1"/>
</dbReference>
<dbReference type="PANTHER" id="PTHR34273">
    <property type="entry name" value="METHYLTHIORIBOSE KINASE"/>
    <property type="match status" value="1"/>
</dbReference>
<evidence type="ECO:0000256" key="2">
    <source>
        <dbReference type="ARBA" id="ARBA00011738"/>
    </source>
</evidence>
<feature type="binding site" evidence="7">
    <location>
        <position position="43"/>
    </location>
    <ligand>
        <name>ATP</name>
        <dbReference type="ChEBI" id="CHEBI:30616"/>
    </ligand>
</feature>
<sequence>MTQYHSNFTRLTNATAIILAKKLGLVDADANLSCKEIGDGNLNYVFHITDTATNNGIIIKQAVPYAKVLGESWPLTLKRAAIEANALIHFRSYCPEFVPQVYYSDEQLAITVMEDLSHLKIVRSGLIAGDSFPLLSQHIGEYVAKTSFYTSDYHLEPSAKKEVARQFTNPELCKITEVFIFTDPFFEELPGDFEVELTDAAKRIWHDQDVILEVAKLKQSFETEQEALLHGDLHTGSIFASETETKVIDPEFAFYGPVGFDLGQYTANLLFQAVSRNGAGKEEIFTQLDEFWRSFEKTYSELWNTHNKSPFRHVTGYLPYLLTKFKRDAFGFAGCELIRRTIGLSHVADLNVMEDKETKIAAKTATLKLGALLIKKREELDVPAVIEWIKQQTLTSSSPL</sequence>
<organism evidence="9 10">
    <name type="scientific">Peribacillus simplex</name>
    <dbReference type="NCBI Taxonomy" id="1478"/>
    <lineage>
        <taxon>Bacteria</taxon>
        <taxon>Bacillati</taxon>
        <taxon>Bacillota</taxon>
        <taxon>Bacilli</taxon>
        <taxon>Bacillales</taxon>
        <taxon>Bacillaceae</taxon>
        <taxon>Peribacillus</taxon>
    </lineage>
</organism>
<evidence type="ECO:0000256" key="1">
    <source>
        <dbReference type="ARBA" id="ARBA00010165"/>
    </source>
</evidence>
<comment type="caution">
    <text evidence="9">The sequence shown here is derived from an EMBL/GenBank/DDBJ whole genome shotgun (WGS) entry which is preliminary data.</text>
</comment>
<reference evidence="9 10" key="1">
    <citation type="submission" date="2015-11" db="EMBL/GenBank/DDBJ databases">
        <title>Genome Sequence of Bacillus simplex strain VanAntwerpen2.</title>
        <authorList>
            <person name="Couger M.B."/>
        </authorList>
    </citation>
    <scope>NUCLEOTIDE SEQUENCE [LARGE SCALE GENOMIC DNA]</scope>
    <source>
        <strain evidence="9 10">VanAntwerpen02</strain>
    </source>
</reference>
<keyword evidence="3 7" id="KW-0808">Transferase</keyword>
<keyword evidence="7" id="KW-0028">Amino-acid biosynthesis</keyword>
<dbReference type="GO" id="GO:0005524">
    <property type="term" value="F:ATP binding"/>
    <property type="evidence" value="ECO:0007669"/>
    <property type="project" value="UniProtKB-UniRule"/>
</dbReference>
<comment type="function">
    <text evidence="7">Catalyzes the phosphorylation of methylthioribose into methylthioribose-1-phosphate.</text>
</comment>
<dbReference type="NCBIfam" id="TIGR01767">
    <property type="entry name" value="MTRK"/>
    <property type="match status" value="1"/>
</dbReference>
<evidence type="ECO:0000256" key="4">
    <source>
        <dbReference type="ARBA" id="ARBA00022741"/>
    </source>
</evidence>
<comment type="subunit">
    <text evidence="2 7">Homodimer.</text>
</comment>
<evidence type="ECO:0000256" key="5">
    <source>
        <dbReference type="ARBA" id="ARBA00022777"/>
    </source>
</evidence>
<dbReference type="PIRSF" id="PIRSF031134">
    <property type="entry name" value="MTRK"/>
    <property type="match status" value="1"/>
</dbReference>
<feature type="binding site" evidence="7">
    <location>
        <position position="339"/>
    </location>
    <ligand>
        <name>substrate</name>
    </ligand>
</feature>
<dbReference type="InterPro" id="IPR009212">
    <property type="entry name" value="Methylthioribose_kinase"/>
</dbReference>
<dbReference type="Gene3D" id="3.90.1200.10">
    <property type="match status" value="1"/>
</dbReference>
<keyword evidence="5 7" id="KW-0418">Kinase</keyword>
<feature type="binding site" evidence="7">
    <location>
        <begin position="114"/>
        <end position="116"/>
    </location>
    <ligand>
        <name>ATP</name>
        <dbReference type="ChEBI" id="CHEBI:30616"/>
    </ligand>
</feature>
<dbReference type="GO" id="GO:0046522">
    <property type="term" value="F:S-methyl-5-thioribose kinase activity"/>
    <property type="evidence" value="ECO:0007669"/>
    <property type="project" value="UniProtKB-UniRule"/>
</dbReference>
<dbReference type="RefSeq" id="WP_061140507.1">
    <property type="nucleotide sequence ID" value="NZ_LNNH01000004.1"/>
</dbReference>
<dbReference type="SUPFAM" id="SSF56112">
    <property type="entry name" value="Protein kinase-like (PK-like)"/>
    <property type="match status" value="1"/>
</dbReference>
<dbReference type="HAMAP" id="MF_01683">
    <property type="entry name" value="Salvage_MtnK"/>
    <property type="match status" value="1"/>
</dbReference>
<evidence type="ECO:0000259" key="8">
    <source>
        <dbReference type="Pfam" id="PF01636"/>
    </source>
</evidence>
<comment type="catalytic activity">
    <reaction evidence="7">
        <text>5-(methylsulfanyl)-D-ribose + ATP = 5-(methylsulfanyl)-alpha-D-ribose 1-phosphate + ADP + H(+)</text>
        <dbReference type="Rhea" id="RHEA:22312"/>
        <dbReference type="ChEBI" id="CHEBI:15378"/>
        <dbReference type="ChEBI" id="CHEBI:30616"/>
        <dbReference type="ChEBI" id="CHEBI:58533"/>
        <dbReference type="ChEBI" id="CHEBI:78440"/>
        <dbReference type="ChEBI" id="CHEBI:456216"/>
        <dbReference type="EC" id="2.7.1.100"/>
    </reaction>
</comment>
<accession>A0A109N2Y6</accession>
<dbReference type="EMBL" id="LNNH01000004">
    <property type="protein sequence ID" value="KWW22403.1"/>
    <property type="molecule type" value="Genomic_DNA"/>
</dbReference>
<keyword evidence="4 7" id="KW-0547">Nucleotide-binding</keyword>
<dbReference type="InterPro" id="IPR002575">
    <property type="entry name" value="Aminoglycoside_PTrfase"/>
</dbReference>
<feature type="binding site" evidence="7">
    <location>
        <begin position="249"/>
        <end position="251"/>
    </location>
    <ligand>
        <name>ATP</name>
        <dbReference type="ChEBI" id="CHEBI:30616"/>
    </ligand>
</feature>
<keyword evidence="10" id="KW-1185">Reference proteome</keyword>
<comment type="pathway">
    <text evidence="7">Amino-acid biosynthesis; L-methionine biosynthesis via salvage pathway; S-methyl-5-thio-alpha-D-ribose 1-phosphate from S-methyl-5'-thioadenosine (hydrolase route): step 2/2.</text>
</comment>
<dbReference type="AlphaFoldDB" id="A0A109N2Y6"/>
<dbReference type="EC" id="2.7.1.100" evidence="7"/>
<dbReference type="UniPathway" id="UPA00904">
    <property type="reaction ID" value="UER00872"/>
</dbReference>
<dbReference type="Pfam" id="PF01636">
    <property type="entry name" value="APH"/>
    <property type="match status" value="1"/>
</dbReference>
<dbReference type="InterPro" id="IPR011009">
    <property type="entry name" value="Kinase-like_dom_sf"/>
</dbReference>
<evidence type="ECO:0000256" key="7">
    <source>
        <dbReference type="HAMAP-Rule" id="MF_01683"/>
    </source>
</evidence>
<protein>
    <recommendedName>
        <fullName evidence="7">Methylthioribose kinase</fullName>
        <shortName evidence="7">MTR kinase</shortName>
        <ecNumber evidence="7">2.7.1.100</ecNumber>
    </recommendedName>
</protein>
<gene>
    <name evidence="7 9" type="primary">mtnK</name>
    <name evidence="9" type="ORF">AS888_12770</name>
</gene>
<dbReference type="Gene3D" id="3.30.200.20">
    <property type="entry name" value="Phosphorylase Kinase, domain 1"/>
    <property type="match status" value="1"/>
</dbReference>